<protein>
    <submittedName>
        <fullName evidence="1">Uncharacterized protein</fullName>
    </submittedName>
</protein>
<organism evidence="1 2">
    <name type="scientific">Brucella tritici</name>
    <dbReference type="NCBI Taxonomy" id="94626"/>
    <lineage>
        <taxon>Bacteria</taxon>
        <taxon>Pseudomonadati</taxon>
        <taxon>Pseudomonadota</taxon>
        <taxon>Alphaproteobacteria</taxon>
        <taxon>Hyphomicrobiales</taxon>
        <taxon>Brucellaceae</taxon>
        <taxon>Brucella/Ochrobactrum group</taxon>
        <taxon>Brucella</taxon>
    </lineage>
</organism>
<evidence type="ECO:0000313" key="2">
    <source>
        <dbReference type="Proteomes" id="UP000558475"/>
    </source>
</evidence>
<dbReference type="AlphaFoldDB" id="A0A7X6JD34"/>
<comment type="caution">
    <text evidence="1">The sequence shown here is derived from an EMBL/GenBank/DDBJ whole genome shotgun (WGS) entry which is preliminary data.</text>
</comment>
<name>A0A7X6JD34_9HYPH</name>
<accession>A0A7X6JD34</accession>
<proteinExistence type="predicted"/>
<reference evidence="1 2" key="1">
    <citation type="submission" date="2020-04" db="EMBL/GenBank/DDBJ databases">
        <title>Whole genome sequencing of clinical and environmental type strains of Ochrobactrum.</title>
        <authorList>
            <person name="Dharne M."/>
        </authorList>
    </citation>
    <scope>NUCLEOTIDE SEQUENCE [LARGE SCALE GENOMIC DNA]</scope>
    <source>
        <strain evidence="1 2">DSM 13340</strain>
    </source>
</reference>
<sequence length="153" mass="16394">MSEISPLAAAEKGDGTSRMAFVTLADISRETISHECIIQLLASQIITARAIEADAVACIDAISIFRDDGFDLFGIPFSISPDSKYRHLLDSTGLISAAVANGADIRMIVAAVIARNLKPVFIVRPSCYHPKAIYAALHADENEFLGTALLQCT</sequence>
<evidence type="ECO:0000313" key="1">
    <source>
        <dbReference type="EMBL" id="NKW11307.1"/>
    </source>
</evidence>
<gene>
    <name evidence="1" type="ORF">HGG76_27285</name>
</gene>
<dbReference type="EMBL" id="JAAXZB010000005">
    <property type="protein sequence ID" value="NKW11307.1"/>
    <property type="molecule type" value="Genomic_DNA"/>
</dbReference>
<dbReference type="Proteomes" id="UP000558475">
    <property type="component" value="Unassembled WGS sequence"/>
</dbReference>